<keyword evidence="6" id="KW-1185">Reference proteome</keyword>
<dbReference type="Proteomes" id="UP000037510">
    <property type="component" value="Unassembled WGS sequence"/>
</dbReference>
<dbReference type="InterPro" id="IPR002937">
    <property type="entry name" value="Amino_oxidase"/>
</dbReference>
<comment type="caution">
    <text evidence="5">The sequence shown here is derived from an EMBL/GenBank/DDBJ whole genome shotgun (WGS) entry which is preliminary data.</text>
</comment>
<evidence type="ECO:0000256" key="3">
    <source>
        <dbReference type="ARBA" id="ARBA00023002"/>
    </source>
</evidence>
<dbReference type="GO" id="GO:0003682">
    <property type="term" value="F:chromatin binding"/>
    <property type="evidence" value="ECO:0007669"/>
    <property type="project" value="TreeGrafter"/>
</dbReference>
<keyword evidence="5" id="KW-0489">Methyltransferase</keyword>
<name>A0A0L7LUT8_OPEBR</name>
<dbReference type="GO" id="GO:0008168">
    <property type="term" value="F:methyltransferase activity"/>
    <property type="evidence" value="ECO:0007669"/>
    <property type="project" value="UniProtKB-KW"/>
</dbReference>
<dbReference type="Pfam" id="PF04433">
    <property type="entry name" value="SWIRM"/>
    <property type="match status" value="1"/>
</dbReference>
<evidence type="ECO:0000259" key="4">
    <source>
        <dbReference type="PROSITE" id="PS50934"/>
    </source>
</evidence>
<dbReference type="PANTHER" id="PTHR10742:SF386">
    <property type="entry name" value="LYSINE-SPECIFIC HISTONE DEMETHYLASE 1A"/>
    <property type="match status" value="1"/>
</dbReference>
<dbReference type="InterPro" id="IPR009057">
    <property type="entry name" value="Homeodomain-like_sf"/>
</dbReference>
<dbReference type="InterPro" id="IPR007526">
    <property type="entry name" value="SWIRM"/>
</dbReference>
<keyword evidence="3" id="KW-0560">Oxidoreductase</keyword>
<accession>A0A0L7LUT8</accession>
<keyword evidence="5" id="KW-0808">Transferase</keyword>
<dbReference type="InterPro" id="IPR036388">
    <property type="entry name" value="WH-like_DNA-bd_sf"/>
</dbReference>
<dbReference type="AlphaFoldDB" id="A0A0L7LUT8"/>
<dbReference type="GO" id="GO:0032259">
    <property type="term" value="P:methylation"/>
    <property type="evidence" value="ECO:0007669"/>
    <property type="project" value="UniProtKB-KW"/>
</dbReference>
<dbReference type="Gene3D" id="1.10.10.10">
    <property type="entry name" value="Winged helix-like DNA-binding domain superfamily/Winged helix DNA-binding domain"/>
    <property type="match status" value="1"/>
</dbReference>
<organism evidence="5 6">
    <name type="scientific">Operophtera brumata</name>
    <name type="common">Winter moth</name>
    <name type="synonym">Phalaena brumata</name>
    <dbReference type="NCBI Taxonomy" id="104452"/>
    <lineage>
        <taxon>Eukaryota</taxon>
        <taxon>Metazoa</taxon>
        <taxon>Ecdysozoa</taxon>
        <taxon>Arthropoda</taxon>
        <taxon>Hexapoda</taxon>
        <taxon>Insecta</taxon>
        <taxon>Pterygota</taxon>
        <taxon>Neoptera</taxon>
        <taxon>Endopterygota</taxon>
        <taxon>Lepidoptera</taxon>
        <taxon>Glossata</taxon>
        <taxon>Ditrysia</taxon>
        <taxon>Geometroidea</taxon>
        <taxon>Geometridae</taxon>
        <taxon>Larentiinae</taxon>
        <taxon>Operophtera</taxon>
    </lineage>
</organism>
<evidence type="ECO:0000313" key="6">
    <source>
        <dbReference type="Proteomes" id="UP000037510"/>
    </source>
</evidence>
<gene>
    <name evidence="5" type="ORF">OBRU01_00004</name>
</gene>
<dbReference type="GO" id="GO:0140682">
    <property type="term" value="F:FAD-dependent H3K4me/H3K4me3 demethylase activity"/>
    <property type="evidence" value="ECO:0007669"/>
    <property type="project" value="UniProtKB-ARBA"/>
</dbReference>
<dbReference type="PROSITE" id="PS50934">
    <property type="entry name" value="SWIRM"/>
    <property type="match status" value="1"/>
</dbReference>
<dbReference type="EMBL" id="JTDY01000043">
    <property type="protein sequence ID" value="KOB79212.1"/>
    <property type="molecule type" value="Genomic_DNA"/>
</dbReference>
<reference evidence="5 6" key="1">
    <citation type="journal article" date="2015" name="Genome Biol. Evol.">
        <title>The genome of winter moth (Operophtera brumata) provides a genomic perspective on sexual dimorphism and phenology.</title>
        <authorList>
            <person name="Derks M.F."/>
            <person name="Smit S."/>
            <person name="Salis L."/>
            <person name="Schijlen E."/>
            <person name="Bossers A."/>
            <person name="Mateman C."/>
            <person name="Pijl A.S."/>
            <person name="de Ridder D."/>
            <person name="Groenen M.A."/>
            <person name="Visser M.E."/>
            <person name="Megens H.J."/>
        </authorList>
    </citation>
    <scope>NUCLEOTIDE SEQUENCE [LARGE SCALE GENOMIC DNA]</scope>
    <source>
        <strain evidence="5">WM2013NL</strain>
        <tissue evidence="5">Head and thorax</tissue>
    </source>
</reference>
<protein>
    <submittedName>
        <fullName evidence="5">Putative lysine-specific histone demethylase</fullName>
    </submittedName>
</protein>
<dbReference type="InterPro" id="IPR050281">
    <property type="entry name" value="Flavin_monoamine_oxidase"/>
</dbReference>
<dbReference type="Gene3D" id="3.50.50.60">
    <property type="entry name" value="FAD/NAD(P)-binding domain"/>
    <property type="match status" value="1"/>
</dbReference>
<comment type="subcellular location">
    <subcellularLocation>
        <location evidence="1">Nucleus</location>
    </subcellularLocation>
</comment>
<comment type="similarity">
    <text evidence="2">Belongs to the flavin monoamine oxidase family.</text>
</comment>
<dbReference type="GO" id="GO:0005634">
    <property type="term" value="C:nucleus"/>
    <property type="evidence" value="ECO:0007669"/>
    <property type="project" value="UniProtKB-SubCell"/>
</dbReference>
<feature type="domain" description="SWIRM" evidence="4">
    <location>
        <begin position="1"/>
        <end position="83"/>
    </location>
</feature>
<dbReference type="STRING" id="104452.A0A0L7LUT8"/>
<proteinExistence type="inferred from homology"/>
<dbReference type="GO" id="GO:0050660">
    <property type="term" value="F:flavin adenine dinucleotide binding"/>
    <property type="evidence" value="ECO:0007669"/>
    <property type="project" value="TreeGrafter"/>
</dbReference>
<evidence type="ECO:0000313" key="5">
    <source>
        <dbReference type="EMBL" id="KOB79212.1"/>
    </source>
</evidence>
<dbReference type="SUPFAM" id="SSF46689">
    <property type="entry name" value="Homeodomain-like"/>
    <property type="match status" value="1"/>
</dbReference>
<dbReference type="Pfam" id="PF01593">
    <property type="entry name" value="Amino_oxidase"/>
    <property type="match status" value="1"/>
</dbReference>
<dbReference type="SUPFAM" id="SSF51905">
    <property type="entry name" value="FAD/NAD(P)-binding domain"/>
    <property type="match status" value="1"/>
</dbReference>
<dbReference type="InterPro" id="IPR036188">
    <property type="entry name" value="FAD/NAD-bd_sf"/>
</dbReference>
<sequence>MSSLEAECFSDLHGPSALAFIQIRNRVLKLWFEDPKKQLTQEHSLHKMEPPYNGDPALVIRTHAFLERHGFINYGIYERVTPIPTPPKGKSRPKVIIIGAGVSGLAAARQLQSFGCEVVVLEGRDRVGGRICTYRKGPYVADLVQMNMELHKIKQKCPLYEATGNQVPKHKDEMVEREFNRLLDATSYLSHQVDFNYYNDTPVSLGQALEWVIKLQQKSVKHKQREFNRLLDATSYLSHQVDFNYYNDTPVSLGQAHEWVIKLQQKSVKHKQLEREFNRLLDATSYLSPQVDFNYYNDTPLLKSMKVEKDALLVERDKGATGDASVLQEFNLRRLAREMRILCNDYDQMFAIATPLGNLSLKHWDQDDDFEFTGNHLTGMCYTITIVRERDAAREPLAQTLGPGRLLRVHWEPSNRYFANATPLGNLSLKHWDQDDDFEFTGNHLTGMCYTITIVRERDAAREPLAQTLGPGRRLRFDAATVPKGSLRYECGIFELVPGDL</sequence>
<evidence type="ECO:0000256" key="2">
    <source>
        <dbReference type="ARBA" id="ARBA00005995"/>
    </source>
</evidence>
<dbReference type="PANTHER" id="PTHR10742">
    <property type="entry name" value="FLAVIN MONOAMINE OXIDASE"/>
    <property type="match status" value="1"/>
</dbReference>
<dbReference type="Gene3D" id="1.10.287.80">
    <property type="entry name" value="ATP synthase, gamma subunit, helix hairpin domain"/>
    <property type="match status" value="2"/>
</dbReference>
<evidence type="ECO:0000256" key="1">
    <source>
        <dbReference type="ARBA" id="ARBA00004123"/>
    </source>
</evidence>